<proteinExistence type="predicted"/>
<gene>
    <name evidence="4" type="ORF">Golob_001325</name>
</gene>
<dbReference type="PANTHER" id="PTHR14095:SF0">
    <property type="entry name" value="MIP22305P"/>
    <property type="match status" value="1"/>
</dbReference>
<protein>
    <recommendedName>
        <fullName evidence="3">PP2A regulatory subunit B'' EF-hand domain-containing protein</fullName>
    </recommendedName>
</protein>
<dbReference type="Gene3D" id="1.10.238.230">
    <property type="match status" value="1"/>
</dbReference>
<dbReference type="FunFam" id="1.10.238.220:FF:000001">
    <property type="entry name" value="Serine/threonine-protein phosphatase 2A regulatory subunit B'' subunit alpha"/>
    <property type="match status" value="1"/>
</dbReference>
<evidence type="ECO:0000313" key="4">
    <source>
        <dbReference type="EMBL" id="MBA0574088.1"/>
    </source>
</evidence>
<sequence>VTSLVNDAKAGNPLNVPANTSGGGSPSSNSLPSMFPAGSAPPLSPRSTSGSPRITKQRAGLSNLGSPLKVVSEPVKEFIPQFYFKNGHPPPNDLKEQYMSRISQFFAGHPEGLQLQEFKLVTKEVCKLPSFFSPSLFKKIDVNSTGLVTRDAFVDYWVNGNLLTKDVATQIYTVLKQPYLKYLVQDDFKPLLQELLATHPGLEFLQSTPEFQERYAETVIYRIYYYINRSGTGHLTLRELKRGNLIDAMLHCDEEEDINKVLR</sequence>
<dbReference type="InterPro" id="IPR041534">
    <property type="entry name" value="EF-hand_13"/>
</dbReference>
<evidence type="ECO:0000259" key="3">
    <source>
        <dbReference type="Pfam" id="PF17958"/>
    </source>
</evidence>
<dbReference type="EMBL" id="JABEZX010000013">
    <property type="protein sequence ID" value="MBA0574088.1"/>
    <property type="molecule type" value="Genomic_DNA"/>
</dbReference>
<organism evidence="4 5">
    <name type="scientific">Gossypium lobatum</name>
    <dbReference type="NCBI Taxonomy" id="34289"/>
    <lineage>
        <taxon>Eukaryota</taxon>
        <taxon>Viridiplantae</taxon>
        <taxon>Streptophyta</taxon>
        <taxon>Embryophyta</taxon>
        <taxon>Tracheophyta</taxon>
        <taxon>Spermatophyta</taxon>
        <taxon>Magnoliopsida</taxon>
        <taxon>eudicotyledons</taxon>
        <taxon>Gunneridae</taxon>
        <taxon>Pentapetalae</taxon>
        <taxon>rosids</taxon>
        <taxon>malvids</taxon>
        <taxon>Malvales</taxon>
        <taxon>Malvaceae</taxon>
        <taxon>Malvoideae</taxon>
        <taxon>Gossypium</taxon>
    </lineage>
</organism>
<dbReference type="GO" id="GO:0000159">
    <property type="term" value="C:protein phosphatase type 2A complex"/>
    <property type="evidence" value="ECO:0007669"/>
    <property type="project" value="TreeGrafter"/>
</dbReference>
<dbReference type="Gene3D" id="1.10.238.220">
    <property type="match status" value="1"/>
</dbReference>
<reference evidence="4 5" key="1">
    <citation type="journal article" date="2019" name="Genome Biol. Evol.">
        <title>Insights into the evolution of the New World diploid cottons (Gossypium, subgenus Houzingenia) based on genome sequencing.</title>
        <authorList>
            <person name="Grover C.E."/>
            <person name="Arick M.A. 2nd"/>
            <person name="Thrash A."/>
            <person name="Conover J.L."/>
            <person name="Sanders W.S."/>
            <person name="Peterson D.G."/>
            <person name="Frelichowski J.E."/>
            <person name="Scheffler J.A."/>
            <person name="Scheffler B.E."/>
            <person name="Wendel J.F."/>
        </authorList>
    </citation>
    <scope>NUCLEOTIDE SEQUENCE [LARGE SCALE GENOMIC DNA]</scope>
    <source>
        <strain evidence="4">157</strain>
        <tissue evidence="4">Leaf</tissue>
    </source>
</reference>
<dbReference type="FunFam" id="1.10.238.230:FF:000002">
    <property type="entry name" value="Serine/threonine protein phosphatase 2A regulatory subunit B''alpha"/>
    <property type="match status" value="1"/>
</dbReference>
<dbReference type="AlphaFoldDB" id="A0A7J8NAQ6"/>
<feature type="domain" description="PP2A regulatory subunit B'' EF-hand" evidence="3">
    <location>
        <begin position="166"/>
        <end position="255"/>
    </location>
</feature>
<dbReference type="GO" id="GO:0019888">
    <property type="term" value="F:protein phosphatase regulator activity"/>
    <property type="evidence" value="ECO:0007669"/>
    <property type="project" value="TreeGrafter"/>
</dbReference>
<dbReference type="SUPFAM" id="SSF47473">
    <property type="entry name" value="EF-hand"/>
    <property type="match status" value="1"/>
</dbReference>
<dbReference type="Proteomes" id="UP000593572">
    <property type="component" value="Unassembled WGS sequence"/>
</dbReference>
<feature type="compositionally biased region" description="Polar residues" evidence="2">
    <location>
        <begin position="45"/>
        <end position="54"/>
    </location>
</feature>
<name>A0A7J8NAQ6_9ROSI</name>
<dbReference type="InterPro" id="IPR011992">
    <property type="entry name" value="EF-hand-dom_pair"/>
</dbReference>
<evidence type="ECO:0000256" key="1">
    <source>
        <dbReference type="ARBA" id="ARBA00022723"/>
    </source>
</evidence>
<evidence type="ECO:0000313" key="5">
    <source>
        <dbReference type="Proteomes" id="UP000593572"/>
    </source>
</evidence>
<dbReference type="GO" id="GO:0046872">
    <property type="term" value="F:metal ion binding"/>
    <property type="evidence" value="ECO:0007669"/>
    <property type="project" value="UniProtKB-KW"/>
</dbReference>
<feature type="non-terminal residue" evidence="4">
    <location>
        <position position="1"/>
    </location>
</feature>
<keyword evidence="1" id="KW-0479">Metal-binding</keyword>
<accession>A0A7J8NAQ6</accession>
<dbReference type="PANTHER" id="PTHR14095">
    <property type="entry name" value="PHOSPHATASE 2A REGULATORY SUBUNIT-RELATED"/>
    <property type="match status" value="1"/>
</dbReference>
<dbReference type="Pfam" id="PF17958">
    <property type="entry name" value="EF-hand_13"/>
    <property type="match status" value="1"/>
</dbReference>
<feature type="region of interest" description="Disordered" evidence="2">
    <location>
        <begin position="1"/>
        <end position="59"/>
    </location>
</feature>
<evidence type="ECO:0000256" key="2">
    <source>
        <dbReference type="SAM" id="MobiDB-lite"/>
    </source>
</evidence>
<keyword evidence="5" id="KW-1185">Reference proteome</keyword>
<comment type="caution">
    <text evidence="4">The sequence shown here is derived from an EMBL/GenBank/DDBJ whole genome shotgun (WGS) entry which is preliminary data.</text>
</comment>